<evidence type="ECO:0000313" key="7">
    <source>
        <dbReference type="Proteomes" id="UP000000448"/>
    </source>
</evidence>
<dbReference type="Proteomes" id="UP000000448">
    <property type="component" value="Chromosome"/>
</dbReference>
<dbReference type="GO" id="GO:0065002">
    <property type="term" value="P:intracellular protein transmembrane transport"/>
    <property type="evidence" value="ECO:0007669"/>
    <property type="project" value="TreeGrafter"/>
</dbReference>
<comment type="subunit">
    <text evidence="5">Forms a complex with TatA.</text>
</comment>
<evidence type="ECO:0000256" key="4">
    <source>
        <dbReference type="ARBA" id="ARBA00023136"/>
    </source>
</evidence>
<feature type="transmembrane region" description="Helical" evidence="5">
    <location>
        <begin position="152"/>
        <end position="177"/>
    </location>
</feature>
<evidence type="ECO:0000256" key="2">
    <source>
        <dbReference type="ARBA" id="ARBA00022692"/>
    </source>
</evidence>
<keyword evidence="3 5" id="KW-1133">Transmembrane helix</keyword>
<keyword evidence="5" id="KW-0997">Cell inner membrane</keyword>
<name>B9LA52_NAUPA</name>
<keyword evidence="5" id="KW-0811">Translocation</keyword>
<evidence type="ECO:0000256" key="5">
    <source>
        <dbReference type="HAMAP-Rule" id="MF_00902"/>
    </source>
</evidence>
<dbReference type="InterPro" id="IPR002033">
    <property type="entry name" value="TatC"/>
</dbReference>
<dbReference type="RefSeq" id="WP_015902156.1">
    <property type="nucleotide sequence ID" value="NC_012115.1"/>
</dbReference>
<dbReference type="HAMAP" id="MF_00902">
    <property type="entry name" value="TatC"/>
    <property type="match status" value="1"/>
</dbReference>
<accession>B9LA52</accession>
<dbReference type="eggNOG" id="COG0805">
    <property type="taxonomic scope" value="Bacteria"/>
</dbReference>
<dbReference type="AlphaFoldDB" id="B9LA52"/>
<dbReference type="GO" id="GO:0033281">
    <property type="term" value="C:TAT protein transport complex"/>
    <property type="evidence" value="ECO:0007669"/>
    <property type="project" value="UniProtKB-UniRule"/>
</dbReference>
<feature type="transmembrane region" description="Helical" evidence="5">
    <location>
        <begin position="20"/>
        <end position="42"/>
    </location>
</feature>
<reference evidence="6 7" key="1">
    <citation type="journal article" date="2009" name="PLoS Genet.">
        <title>Adaptations to submarine hydrothermal environments exemplified by the genome of Nautilia profundicola.</title>
        <authorList>
            <person name="Campbell B.J."/>
            <person name="Smith J.L."/>
            <person name="Hanson T.E."/>
            <person name="Klotz M.G."/>
            <person name="Stein L.Y."/>
            <person name="Lee C.K."/>
            <person name="Wu D."/>
            <person name="Robinson J.M."/>
            <person name="Khouri H.M."/>
            <person name="Eisen J.A."/>
            <person name="Cary S.C."/>
        </authorList>
    </citation>
    <scope>NUCLEOTIDE SEQUENCE [LARGE SCALE GENOMIC DNA]</scope>
    <source>
        <strain evidence="7">ATCC BAA-1463 / DSM 18972 / AmH</strain>
    </source>
</reference>
<dbReference type="STRING" id="598659.NAMH_1113"/>
<keyword evidence="5" id="KW-0813">Transport</keyword>
<proteinExistence type="inferred from homology"/>
<keyword evidence="5" id="KW-0653">Protein transport</keyword>
<dbReference type="PANTHER" id="PTHR30371">
    <property type="entry name" value="SEC-INDEPENDENT PROTEIN TRANSLOCASE PROTEIN TATC"/>
    <property type="match status" value="1"/>
</dbReference>
<keyword evidence="4 5" id="KW-0472">Membrane</keyword>
<dbReference type="Pfam" id="PF00902">
    <property type="entry name" value="TatC"/>
    <property type="match status" value="1"/>
</dbReference>
<dbReference type="HOGENOM" id="CLU_031942_3_3_7"/>
<evidence type="ECO:0000256" key="3">
    <source>
        <dbReference type="ARBA" id="ARBA00022989"/>
    </source>
</evidence>
<feature type="transmembrane region" description="Helical" evidence="5">
    <location>
        <begin position="189"/>
        <end position="208"/>
    </location>
</feature>
<organism evidence="6 7">
    <name type="scientific">Nautilia profundicola (strain ATCC BAA-1463 / DSM 18972 / AmH)</name>
    <dbReference type="NCBI Taxonomy" id="598659"/>
    <lineage>
        <taxon>Bacteria</taxon>
        <taxon>Pseudomonadati</taxon>
        <taxon>Campylobacterota</taxon>
        <taxon>Epsilonproteobacteria</taxon>
        <taxon>Nautiliales</taxon>
        <taxon>Nautiliaceae</taxon>
        <taxon>Nautilia</taxon>
    </lineage>
</organism>
<dbReference type="NCBIfam" id="TIGR00945">
    <property type="entry name" value="tatC"/>
    <property type="match status" value="1"/>
</dbReference>
<dbReference type="EMBL" id="CP001279">
    <property type="protein sequence ID" value="ACM93104.1"/>
    <property type="molecule type" value="Genomic_DNA"/>
</dbReference>
<feature type="transmembrane region" description="Helical" evidence="5">
    <location>
        <begin position="62"/>
        <end position="87"/>
    </location>
</feature>
<keyword evidence="5" id="KW-1003">Cell membrane</keyword>
<keyword evidence="2 5" id="KW-0812">Transmembrane</keyword>
<evidence type="ECO:0000313" key="6">
    <source>
        <dbReference type="EMBL" id="ACM93104.1"/>
    </source>
</evidence>
<comment type="subcellular location">
    <subcellularLocation>
        <location evidence="5">Cell inner membrane</location>
        <topology evidence="5">Multi-pass membrane protein</topology>
    </subcellularLocation>
    <subcellularLocation>
        <location evidence="1">Membrane</location>
        <topology evidence="1">Multi-pass membrane protein</topology>
    </subcellularLocation>
</comment>
<gene>
    <name evidence="5 6" type="primary">tatC</name>
    <name evidence="6" type="ordered locus">NAMH_1113</name>
</gene>
<protein>
    <recommendedName>
        <fullName evidence="5">Sec-independent protein translocase protein TatC</fullName>
    </recommendedName>
</protein>
<dbReference type="PRINTS" id="PR01840">
    <property type="entry name" value="TATCFAMILY"/>
</dbReference>
<evidence type="ECO:0000256" key="1">
    <source>
        <dbReference type="ARBA" id="ARBA00004141"/>
    </source>
</evidence>
<comment type="function">
    <text evidence="5">Part of the twin-arginine translocation (Tat) system that transports large folded proteins containing a characteristic twin-arginine motif in their signal peptide across membranes.</text>
</comment>
<dbReference type="GO" id="GO:0043953">
    <property type="term" value="P:protein transport by the Tat complex"/>
    <property type="evidence" value="ECO:0007669"/>
    <property type="project" value="UniProtKB-UniRule"/>
</dbReference>
<dbReference type="GO" id="GO:0009977">
    <property type="term" value="F:proton motive force dependent protein transmembrane transporter activity"/>
    <property type="evidence" value="ECO:0007669"/>
    <property type="project" value="TreeGrafter"/>
</dbReference>
<dbReference type="PANTHER" id="PTHR30371:SF0">
    <property type="entry name" value="SEC-INDEPENDENT PROTEIN TRANSLOCASE PROTEIN TATC, CHLOROPLASTIC-RELATED"/>
    <property type="match status" value="1"/>
</dbReference>
<dbReference type="OrthoDB" id="9777044at2"/>
<sequence length="242" mass="27377">MLEEIKPHIAELRSRLIKIVVTFFILFILAFVVWKDIFLWIAKPAFEAMKDTSSSEMIFTNLVEPFMTAIRISLYTAFFASLPVLLYHTWKFIAPGLYDHEKKLVIPFVLFGTIMFIVGAAFAYYIVFPIGFKVMINFGGKDFVAMLKISEYVSVALKIMIGFGIAFELPVVTYFLAKLGLVTDKTLKEFARYAIVIIFIVAAVLTPPDLFSQMAMAAPLLLLYGLSILIAKVVNPEKEETE</sequence>
<feature type="transmembrane region" description="Helical" evidence="5">
    <location>
        <begin position="108"/>
        <end position="132"/>
    </location>
</feature>
<keyword evidence="7" id="KW-1185">Reference proteome</keyword>
<feature type="transmembrane region" description="Helical" evidence="5">
    <location>
        <begin position="214"/>
        <end position="234"/>
    </location>
</feature>
<comment type="similarity">
    <text evidence="5">Belongs to the TatC family.</text>
</comment>
<dbReference type="KEGG" id="nam:NAMH_1113"/>